<dbReference type="InterPro" id="IPR002577">
    <property type="entry name" value="HTH_HxlR"/>
</dbReference>
<accession>A0A1H1XA42</accession>
<evidence type="ECO:0000313" key="6">
    <source>
        <dbReference type="Proteomes" id="UP000198859"/>
    </source>
</evidence>
<keyword evidence="1" id="KW-0805">Transcription regulation</keyword>
<dbReference type="PROSITE" id="PS51118">
    <property type="entry name" value="HTH_HXLR"/>
    <property type="match status" value="1"/>
</dbReference>
<dbReference type="SUPFAM" id="SSF46785">
    <property type="entry name" value="Winged helix' DNA-binding domain"/>
    <property type="match status" value="1"/>
</dbReference>
<dbReference type="Pfam" id="PF01638">
    <property type="entry name" value="HxlR"/>
    <property type="match status" value="1"/>
</dbReference>
<evidence type="ECO:0000259" key="4">
    <source>
        <dbReference type="PROSITE" id="PS51118"/>
    </source>
</evidence>
<keyword evidence="2 5" id="KW-0238">DNA-binding</keyword>
<feature type="domain" description="HTH hxlR-type" evidence="4">
    <location>
        <begin position="19"/>
        <end position="118"/>
    </location>
</feature>
<dbReference type="OrthoDB" id="9800966at2"/>
<dbReference type="InterPro" id="IPR011991">
    <property type="entry name" value="ArsR-like_HTH"/>
</dbReference>
<proteinExistence type="predicted"/>
<sequence>MAGDVAAGARAAEHSAPACDAALSHAFELLGKRWNGVILGSLMDGAAGFAEVRRATGISDSVLAERLAGLTAAGLVVREVDEGPPVSVRYHLAPRGEALVPVLQDLMAWAREHLDAPAPPGGGC</sequence>
<dbReference type="AlphaFoldDB" id="A0A1H1XA42"/>
<name>A0A1H1XA42_9ACTN</name>
<keyword evidence="3" id="KW-0804">Transcription</keyword>
<gene>
    <name evidence="5" type="ORF">SAMN04488570_3422</name>
</gene>
<dbReference type="InterPro" id="IPR036388">
    <property type="entry name" value="WH-like_DNA-bd_sf"/>
</dbReference>
<dbReference type="CDD" id="cd00090">
    <property type="entry name" value="HTH_ARSR"/>
    <property type="match status" value="1"/>
</dbReference>
<evidence type="ECO:0000256" key="3">
    <source>
        <dbReference type="ARBA" id="ARBA00023163"/>
    </source>
</evidence>
<dbReference type="EMBL" id="LT629757">
    <property type="protein sequence ID" value="SDT06092.1"/>
    <property type="molecule type" value="Genomic_DNA"/>
</dbReference>
<dbReference type="GO" id="GO:0003677">
    <property type="term" value="F:DNA binding"/>
    <property type="evidence" value="ECO:0007669"/>
    <property type="project" value="UniProtKB-KW"/>
</dbReference>
<organism evidence="5 6">
    <name type="scientific">Nocardioides scoriae</name>
    <dbReference type="NCBI Taxonomy" id="642780"/>
    <lineage>
        <taxon>Bacteria</taxon>
        <taxon>Bacillati</taxon>
        <taxon>Actinomycetota</taxon>
        <taxon>Actinomycetes</taxon>
        <taxon>Propionibacteriales</taxon>
        <taxon>Nocardioidaceae</taxon>
        <taxon>Nocardioides</taxon>
    </lineage>
</organism>
<dbReference type="Gene3D" id="1.10.10.10">
    <property type="entry name" value="Winged helix-like DNA-binding domain superfamily/Winged helix DNA-binding domain"/>
    <property type="match status" value="1"/>
</dbReference>
<dbReference type="InterPro" id="IPR036390">
    <property type="entry name" value="WH_DNA-bd_sf"/>
</dbReference>
<evidence type="ECO:0000256" key="1">
    <source>
        <dbReference type="ARBA" id="ARBA00023015"/>
    </source>
</evidence>
<evidence type="ECO:0000313" key="5">
    <source>
        <dbReference type="EMBL" id="SDT06092.1"/>
    </source>
</evidence>
<dbReference type="PANTHER" id="PTHR33204:SF37">
    <property type="entry name" value="HTH-TYPE TRANSCRIPTIONAL REGULATOR YODB"/>
    <property type="match status" value="1"/>
</dbReference>
<dbReference type="Proteomes" id="UP000198859">
    <property type="component" value="Chromosome I"/>
</dbReference>
<dbReference type="RefSeq" id="WP_091732168.1">
    <property type="nucleotide sequence ID" value="NZ_LT629757.1"/>
</dbReference>
<evidence type="ECO:0000256" key="2">
    <source>
        <dbReference type="ARBA" id="ARBA00023125"/>
    </source>
</evidence>
<dbReference type="PANTHER" id="PTHR33204">
    <property type="entry name" value="TRANSCRIPTIONAL REGULATOR, MARR FAMILY"/>
    <property type="match status" value="1"/>
</dbReference>
<protein>
    <submittedName>
        <fullName evidence="5">DNA-binding transcriptional regulator, HxlR family</fullName>
    </submittedName>
</protein>
<keyword evidence="6" id="KW-1185">Reference proteome</keyword>
<reference evidence="6" key="1">
    <citation type="submission" date="2016-10" db="EMBL/GenBank/DDBJ databases">
        <authorList>
            <person name="Varghese N."/>
            <person name="Submissions S."/>
        </authorList>
    </citation>
    <scope>NUCLEOTIDE SEQUENCE [LARGE SCALE GENOMIC DNA]</scope>
    <source>
        <strain evidence="6">DSM 22127</strain>
    </source>
</reference>
<dbReference type="STRING" id="642780.SAMN04488570_3422"/>